<proteinExistence type="predicted"/>
<dbReference type="Pfam" id="PF18899">
    <property type="entry name" value="DUF5655"/>
    <property type="match status" value="1"/>
</dbReference>
<accession>A0A1I7NN56</accession>
<reference evidence="3" key="1">
    <citation type="submission" date="2016-10" db="EMBL/GenBank/DDBJ databases">
        <authorList>
            <person name="Varghese N."/>
            <person name="Submissions S."/>
        </authorList>
    </citation>
    <scope>NUCLEOTIDE SEQUENCE [LARGE SCALE GENOMIC DNA]</scope>
    <source>
        <strain evidence="3">DSM 14807</strain>
    </source>
</reference>
<dbReference type="AlphaFoldDB" id="A0A1I7NN56"/>
<evidence type="ECO:0000313" key="2">
    <source>
        <dbReference type="EMBL" id="SFV36098.1"/>
    </source>
</evidence>
<keyword evidence="3" id="KW-1185">Reference proteome</keyword>
<sequence length="304" mass="35662">MIFGGSNMAIFEIKTKKVKKVRVTNAKLERSIQKLFEDNLEEILNIIFLASEYSTTWGGRIDTLGIDKNGSPVIIEYKLNKNENVINQSLSYLRWLLDHKAEFEKLCQKKYIKIEIDWNSPRVICIAESFNKFDLDTVSILPIRIELLRYAIYENGILQIETENYEQVKEEKQTSKAKIKKEKLVYSLEDHLLDKDEKIKKLFYALREKIMSLDKNIIEETKAKYIAYKLSSNFVDVVILSNSLKIFLNVKSGDLNDKWRLARDLTKPKPIGHWGNGDYEVKIDSLEDIEKVFELIQQSYEYNR</sequence>
<protein>
    <submittedName>
        <fullName evidence="2">Predicted transport protein</fullName>
    </submittedName>
</protein>
<feature type="domain" description="DUF5655" evidence="1">
    <location>
        <begin position="189"/>
        <end position="302"/>
    </location>
</feature>
<evidence type="ECO:0000313" key="3">
    <source>
        <dbReference type="Proteomes" id="UP000199537"/>
    </source>
</evidence>
<organism evidence="2 3">
    <name type="scientific">Thermoflavifilum thermophilum</name>
    <dbReference type="NCBI Taxonomy" id="1393122"/>
    <lineage>
        <taxon>Bacteria</taxon>
        <taxon>Pseudomonadati</taxon>
        <taxon>Bacteroidota</taxon>
        <taxon>Chitinophagia</taxon>
        <taxon>Chitinophagales</taxon>
        <taxon>Chitinophagaceae</taxon>
        <taxon>Thermoflavifilum</taxon>
    </lineage>
</organism>
<dbReference type="EMBL" id="FPCJ01000001">
    <property type="protein sequence ID" value="SFV36098.1"/>
    <property type="molecule type" value="Genomic_DNA"/>
</dbReference>
<name>A0A1I7NN56_9BACT</name>
<dbReference type="STRING" id="1393122.SAMN05660895_2412"/>
<dbReference type="GO" id="GO:0003676">
    <property type="term" value="F:nucleic acid binding"/>
    <property type="evidence" value="ECO:0007669"/>
    <property type="project" value="InterPro"/>
</dbReference>
<evidence type="ECO:0000259" key="1">
    <source>
        <dbReference type="Pfam" id="PF18899"/>
    </source>
</evidence>
<dbReference type="Gene3D" id="3.40.1350.10">
    <property type="match status" value="1"/>
</dbReference>
<dbReference type="Proteomes" id="UP000199537">
    <property type="component" value="Unassembled WGS sequence"/>
</dbReference>
<dbReference type="InterPro" id="IPR043714">
    <property type="entry name" value="DUF5655"/>
</dbReference>
<dbReference type="InterPro" id="IPR011856">
    <property type="entry name" value="tRNA_endonuc-like_dom_sf"/>
</dbReference>
<gene>
    <name evidence="2" type="ORF">SAMN05660895_2412</name>
</gene>